<protein>
    <submittedName>
        <fullName evidence="2">Uncharacterized protein</fullName>
    </submittedName>
</protein>
<dbReference type="Proteomes" id="UP001141806">
    <property type="component" value="Unassembled WGS sequence"/>
</dbReference>
<evidence type="ECO:0000313" key="3">
    <source>
        <dbReference type="Proteomes" id="UP001141806"/>
    </source>
</evidence>
<keyword evidence="3" id="KW-1185">Reference proteome</keyword>
<accession>A0A9Q0JUJ8</accession>
<organism evidence="2 3">
    <name type="scientific">Protea cynaroides</name>
    <dbReference type="NCBI Taxonomy" id="273540"/>
    <lineage>
        <taxon>Eukaryota</taxon>
        <taxon>Viridiplantae</taxon>
        <taxon>Streptophyta</taxon>
        <taxon>Embryophyta</taxon>
        <taxon>Tracheophyta</taxon>
        <taxon>Spermatophyta</taxon>
        <taxon>Magnoliopsida</taxon>
        <taxon>Proteales</taxon>
        <taxon>Proteaceae</taxon>
        <taxon>Protea</taxon>
    </lineage>
</organism>
<gene>
    <name evidence="2" type="ORF">NE237_030131</name>
</gene>
<dbReference type="AlphaFoldDB" id="A0A9Q0JUJ8"/>
<feature type="transmembrane region" description="Helical" evidence="1">
    <location>
        <begin position="21"/>
        <end position="40"/>
    </location>
</feature>
<keyword evidence="1" id="KW-1133">Transmembrane helix</keyword>
<dbReference type="PANTHER" id="PTHR31469">
    <property type="entry name" value="OS07G0633600 PROTEIN"/>
    <property type="match status" value="1"/>
</dbReference>
<dbReference type="EMBL" id="JAMYWD010000012">
    <property type="protein sequence ID" value="KAJ4953299.1"/>
    <property type="molecule type" value="Genomic_DNA"/>
</dbReference>
<comment type="caution">
    <text evidence="2">The sequence shown here is derived from an EMBL/GenBank/DDBJ whole genome shotgun (WGS) entry which is preliminary data.</text>
</comment>
<evidence type="ECO:0000313" key="2">
    <source>
        <dbReference type="EMBL" id="KAJ4953299.1"/>
    </source>
</evidence>
<keyword evidence="1" id="KW-0812">Transmembrane</keyword>
<name>A0A9Q0JUJ8_9MAGN</name>
<keyword evidence="1" id="KW-0472">Membrane</keyword>
<reference evidence="2" key="1">
    <citation type="journal article" date="2023" name="Plant J.">
        <title>The genome of the king protea, Protea cynaroides.</title>
        <authorList>
            <person name="Chang J."/>
            <person name="Duong T.A."/>
            <person name="Schoeman C."/>
            <person name="Ma X."/>
            <person name="Roodt D."/>
            <person name="Barker N."/>
            <person name="Li Z."/>
            <person name="Van de Peer Y."/>
            <person name="Mizrachi E."/>
        </authorList>
    </citation>
    <scope>NUCLEOTIDE SEQUENCE</scope>
    <source>
        <tissue evidence="2">Young leaves</tissue>
    </source>
</reference>
<dbReference type="GO" id="GO:0005794">
    <property type="term" value="C:Golgi apparatus"/>
    <property type="evidence" value="ECO:0007669"/>
    <property type="project" value="TreeGrafter"/>
</dbReference>
<proteinExistence type="predicted"/>
<dbReference type="PANTHER" id="PTHR31469:SF4">
    <property type="entry name" value="O-FUCOSYLTRANSFERASE FAMILY PROTEIN"/>
    <property type="match status" value="1"/>
</dbReference>
<evidence type="ECO:0000256" key="1">
    <source>
        <dbReference type="SAM" id="Phobius"/>
    </source>
</evidence>
<sequence length="117" mass="12742">MKEASSTKPIGQNLIKLISSVCFSLFIFSVLLFTVISITYQPPNPWLEFAKALTKVFTEVENASFKNDASILQTGEDLVALAPAVSTTAVLPITTDTIEKSEEKIVDSSSTFDYDAT</sequence>